<sequence>MTEKIFHSIYTKFVVFFVGAFITSILASVIYITLTQIDDIKHYVNKAMTEKAENIKILVEEQDIPVERAREYLDTYDMDISVYNKSDNLINTLTKDEMTKLENGDIISLSRPHIDYNELVVFKLDNQYIYITLDISNSLVNKFRLIQRSTFIVPMMIGVILIIFAVGFVVKPIKKISDASKEVAKGNFNVRIKVRGNDEISHMSKNFNLMVEQLSLNEYLHKDFVSNVSHEFKTPITSLMGYAKLLRKKSTTEVEKQNYIGIIISESERLSNLSSNLLMLSKLENGVIRYKNDRFSLTEQIRDVILLMQNQWEKKNIELDLELEEVDFTGNKDLMYQVWINLIQNAIKYTKESGVLKIILKKTDVISVEVIDNGIGMTKEEQDKIFLRFYKADKSRNTTGTGLGLPITKKIIEIHGGTISVDSSIGEGSKFKVILSETGL</sequence>
<evidence type="ECO:0000256" key="7">
    <source>
        <dbReference type="ARBA" id="ARBA00022679"/>
    </source>
</evidence>
<dbReference type="PRINTS" id="PR00344">
    <property type="entry name" value="BCTRLSENSOR"/>
</dbReference>
<evidence type="ECO:0000256" key="2">
    <source>
        <dbReference type="ARBA" id="ARBA00004236"/>
    </source>
</evidence>
<keyword evidence="7" id="KW-0808">Transferase</keyword>
<dbReference type="InterPro" id="IPR003661">
    <property type="entry name" value="HisK_dim/P_dom"/>
</dbReference>
<dbReference type="FunFam" id="1.10.287.130:FF:000001">
    <property type="entry name" value="Two-component sensor histidine kinase"/>
    <property type="match status" value="1"/>
</dbReference>
<evidence type="ECO:0000259" key="19">
    <source>
        <dbReference type="PROSITE" id="PS50109"/>
    </source>
</evidence>
<dbReference type="GO" id="GO:0005524">
    <property type="term" value="F:ATP binding"/>
    <property type="evidence" value="ECO:0007669"/>
    <property type="project" value="UniProtKB-KW"/>
</dbReference>
<evidence type="ECO:0000256" key="14">
    <source>
        <dbReference type="ARBA" id="ARBA00023026"/>
    </source>
</evidence>
<dbReference type="CDD" id="cd06225">
    <property type="entry name" value="HAMP"/>
    <property type="match status" value="1"/>
</dbReference>
<feature type="domain" description="HAMP" evidence="20">
    <location>
        <begin position="167"/>
        <end position="219"/>
    </location>
</feature>
<feature type="domain" description="Histidine kinase" evidence="19">
    <location>
        <begin position="227"/>
        <end position="439"/>
    </location>
</feature>
<dbReference type="Gene3D" id="1.10.287.130">
    <property type="match status" value="1"/>
</dbReference>
<evidence type="ECO:0000256" key="18">
    <source>
        <dbReference type="SAM" id="Phobius"/>
    </source>
</evidence>
<dbReference type="CDD" id="cd00082">
    <property type="entry name" value="HisKA"/>
    <property type="match status" value="1"/>
</dbReference>
<dbReference type="PROSITE" id="PS50109">
    <property type="entry name" value="HIS_KIN"/>
    <property type="match status" value="1"/>
</dbReference>
<evidence type="ECO:0000256" key="12">
    <source>
        <dbReference type="ARBA" id="ARBA00022989"/>
    </source>
</evidence>
<keyword evidence="6" id="KW-0597">Phosphoprotein</keyword>
<dbReference type="Pfam" id="PF00512">
    <property type="entry name" value="HisKA"/>
    <property type="match status" value="1"/>
</dbReference>
<comment type="function">
    <text evidence="16">Member of the two-component regulatory system HssS/HssR involved in intracellular heme homeostasis and tempering of staphylococcal virulence. HssS functions as a heme sensor histidine kinase which is autophosphorylated at a histidine residue and transfers its phosphate group to an aspartate residue of HssR. HssR/HssS activates the expression of hrtAB, an efflux pump, in response to extracellular heme, hemin, hemoglobin or blood.</text>
</comment>
<evidence type="ECO:0000256" key="4">
    <source>
        <dbReference type="ARBA" id="ARBA00012438"/>
    </source>
</evidence>
<proteinExistence type="predicted"/>
<evidence type="ECO:0000256" key="8">
    <source>
        <dbReference type="ARBA" id="ARBA00022692"/>
    </source>
</evidence>
<dbReference type="InterPro" id="IPR050398">
    <property type="entry name" value="HssS/ArlS-like"/>
</dbReference>
<dbReference type="SMART" id="SM00304">
    <property type="entry name" value="HAMP"/>
    <property type="match status" value="1"/>
</dbReference>
<dbReference type="Pfam" id="PF02518">
    <property type="entry name" value="HATPase_c"/>
    <property type="match status" value="1"/>
</dbReference>
<keyword evidence="22" id="KW-1185">Reference proteome</keyword>
<dbReference type="PROSITE" id="PS50885">
    <property type="entry name" value="HAMP"/>
    <property type="match status" value="1"/>
</dbReference>
<evidence type="ECO:0000256" key="6">
    <source>
        <dbReference type="ARBA" id="ARBA00022553"/>
    </source>
</evidence>
<evidence type="ECO:0000256" key="15">
    <source>
        <dbReference type="ARBA" id="ARBA00023136"/>
    </source>
</evidence>
<protein>
    <recommendedName>
        <fullName evidence="17">Heme sensor protein HssS</fullName>
        <ecNumber evidence="4">2.7.13.3</ecNumber>
    </recommendedName>
</protein>
<dbReference type="FunFam" id="3.30.565.10:FF:000023">
    <property type="entry name" value="PAS domain-containing sensor histidine kinase"/>
    <property type="match status" value="1"/>
</dbReference>
<dbReference type="SUPFAM" id="SSF158472">
    <property type="entry name" value="HAMP domain-like"/>
    <property type="match status" value="1"/>
</dbReference>
<dbReference type="EC" id="2.7.13.3" evidence="4"/>
<dbReference type="InterPro" id="IPR036890">
    <property type="entry name" value="HATPase_C_sf"/>
</dbReference>
<evidence type="ECO:0000313" key="21">
    <source>
        <dbReference type="EMBL" id="GKX28828.1"/>
    </source>
</evidence>
<keyword evidence="13" id="KW-0902">Two-component regulatory system</keyword>
<accession>A0A9W5YCQ9</accession>
<evidence type="ECO:0000256" key="16">
    <source>
        <dbReference type="ARBA" id="ARBA00037219"/>
    </source>
</evidence>
<organism evidence="21 22">
    <name type="scientific">Vallitalea longa</name>
    <dbReference type="NCBI Taxonomy" id="2936439"/>
    <lineage>
        <taxon>Bacteria</taxon>
        <taxon>Bacillati</taxon>
        <taxon>Bacillota</taxon>
        <taxon>Clostridia</taxon>
        <taxon>Lachnospirales</taxon>
        <taxon>Vallitaleaceae</taxon>
        <taxon>Vallitalea</taxon>
    </lineage>
</organism>
<keyword evidence="15 18" id="KW-0472">Membrane</keyword>
<evidence type="ECO:0000259" key="20">
    <source>
        <dbReference type="PROSITE" id="PS50885"/>
    </source>
</evidence>
<evidence type="ECO:0000256" key="17">
    <source>
        <dbReference type="ARBA" id="ARBA00040841"/>
    </source>
</evidence>
<dbReference type="Gene3D" id="3.30.565.10">
    <property type="entry name" value="Histidine kinase-like ATPase, C-terminal domain"/>
    <property type="match status" value="1"/>
</dbReference>
<gene>
    <name evidence="21" type="ORF">SH1V18_13080</name>
</gene>
<keyword evidence="12 18" id="KW-1133">Transmembrane helix</keyword>
<evidence type="ECO:0000256" key="3">
    <source>
        <dbReference type="ARBA" id="ARBA00004314"/>
    </source>
</evidence>
<dbReference type="GO" id="GO:0045121">
    <property type="term" value="C:membrane raft"/>
    <property type="evidence" value="ECO:0007669"/>
    <property type="project" value="UniProtKB-SubCell"/>
</dbReference>
<evidence type="ECO:0000256" key="9">
    <source>
        <dbReference type="ARBA" id="ARBA00022741"/>
    </source>
</evidence>
<dbReference type="Proteomes" id="UP001144256">
    <property type="component" value="Unassembled WGS sequence"/>
</dbReference>
<dbReference type="SUPFAM" id="SSF55874">
    <property type="entry name" value="ATPase domain of HSP90 chaperone/DNA topoisomerase II/histidine kinase"/>
    <property type="match status" value="1"/>
</dbReference>
<dbReference type="InterPro" id="IPR036097">
    <property type="entry name" value="HisK_dim/P_sf"/>
</dbReference>
<dbReference type="PANTHER" id="PTHR45528:SF11">
    <property type="entry name" value="HISTIDINE KINASE"/>
    <property type="match status" value="1"/>
</dbReference>
<dbReference type="EMBL" id="BRLB01000002">
    <property type="protein sequence ID" value="GKX28828.1"/>
    <property type="molecule type" value="Genomic_DNA"/>
</dbReference>
<name>A0A9W5YCQ9_9FIRM</name>
<evidence type="ECO:0000256" key="13">
    <source>
        <dbReference type="ARBA" id="ARBA00023012"/>
    </source>
</evidence>
<keyword evidence="9" id="KW-0547">Nucleotide-binding</keyword>
<dbReference type="SMART" id="SM00388">
    <property type="entry name" value="HisKA"/>
    <property type="match status" value="1"/>
</dbReference>
<dbReference type="InterPro" id="IPR003594">
    <property type="entry name" value="HATPase_dom"/>
</dbReference>
<comment type="caution">
    <text evidence="21">The sequence shown here is derived from an EMBL/GenBank/DDBJ whole genome shotgun (WGS) entry which is preliminary data.</text>
</comment>
<dbReference type="PANTHER" id="PTHR45528">
    <property type="entry name" value="SENSOR HISTIDINE KINASE CPXA"/>
    <property type="match status" value="1"/>
</dbReference>
<comment type="subcellular location">
    <subcellularLocation>
        <location evidence="2">Cell membrane</location>
    </subcellularLocation>
    <subcellularLocation>
        <location evidence="3">Membrane raft</location>
        <topology evidence="3">Multi-pass membrane protein</topology>
    </subcellularLocation>
</comment>
<evidence type="ECO:0000256" key="1">
    <source>
        <dbReference type="ARBA" id="ARBA00000085"/>
    </source>
</evidence>
<keyword evidence="5" id="KW-1003">Cell membrane</keyword>
<dbReference type="Gene3D" id="6.10.340.10">
    <property type="match status" value="1"/>
</dbReference>
<dbReference type="CDD" id="cd00075">
    <property type="entry name" value="HATPase"/>
    <property type="match status" value="1"/>
</dbReference>
<dbReference type="Pfam" id="PF00672">
    <property type="entry name" value="HAMP"/>
    <property type="match status" value="1"/>
</dbReference>
<keyword evidence="11" id="KW-0067">ATP-binding</keyword>
<feature type="transmembrane region" description="Helical" evidence="18">
    <location>
        <begin position="151"/>
        <end position="170"/>
    </location>
</feature>
<dbReference type="SUPFAM" id="SSF47384">
    <property type="entry name" value="Homodimeric domain of signal transducing histidine kinase"/>
    <property type="match status" value="1"/>
</dbReference>
<dbReference type="GO" id="GO:0005886">
    <property type="term" value="C:plasma membrane"/>
    <property type="evidence" value="ECO:0007669"/>
    <property type="project" value="UniProtKB-SubCell"/>
</dbReference>
<dbReference type="RefSeq" id="WP_281813642.1">
    <property type="nucleotide sequence ID" value="NZ_BRLB01000002.1"/>
</dbReference>
<dbReference type="AlphaFoldDB" id="A0A9W5YCQ9"/>
<comment type="catalytic activity">
    <reaction evidence="1">
        <text>ATP + protein L-histidine = ADP + protein N-phospho-L-histidine.</text>
        <dbReference type="EC" id="2.7.13.3"/>
    </reaction>
</comment>
<dbReference type="GO" id="GO:0000155">
    <property type="term" value="F:phosphorelay sensor kinase activity"/>
    <property type="evidence" value="ECO:0007669"/>
    <property type="project" value="InterPro"/>
</dbReference>
<dbReference type="InterPro" id="IPR005467">
    <property type="entry name" value="His_kinase_dom"/>
</dbReference>
<evidence type="ECO:0000256" key="11">
    <source>
        <dbReference type="ARBA" id="ARBA00022840"/>
    </source>
</evidence>
<dbReference type="InterPro" id="IPR004358">
    <property type="entry name" value="Sig_transdc_His_kin-like_C"/>
</dbReference>
<keyword evidence="10 21" id="KW-0418">Kinase</keyword>
<evidence type="ECO:0000313" key="22">
    <source>
        <dbReference type="Proteomes" id="UP001144256"/>
    </source>
</evidence>
<evidence type="ECO:0000256" key="10">
    <source>
        <dbReference type="ARBA" id="ARBA00022777"/>
    </source>
</evidence>
<dbReference type="InterPro" id="IPR003660">
    <property type="entry name" value="HAMP_dom"/>
</dbReference>
<dbReference type="SMART" id="SM00387">
    <property type="entry name" value="HATPase_c"/>
    <property type="match status" value="1"/>
</dbReference>
<feature type="transmembrane region" description="Helical" evidence="18">
    <location>
        <begin position="13"/>
        <end position="34"/>
    </location>
</feature>
<evidence type="ECO:0000256" key="5">
    <source>
        <dbReference type="ARBA" id="ARBA00022475"/>
    </source>
</evidence>
<keyword evidence="8 18" id="KW-0812">Transmembrane</keyword>
<keyword evidence="14" id="KW-0843">Virulence</keyword>
<reference evidence="21" key="1">
    <citation type="submission" date="2022-06" db="EMBL/GenBank/DDBJ databases">
        <title>Vallitalea longa sp. nov., an anaerobic bacterium isolated from marine sediment.</title>
        <authorList>
            <person name="Hirano S."/>
            <person name="Terahara T."/>
            <person name="Mori K."/>
            <person name="Hamada M."/>
            <person name="Matsumoto R."/>
            <person name="Kobayashi T."/>
        </authorList>
    </citation>
    <scope>NUCLEOTIDE SEQUENCE</scope>
    <source>
        <strain evidence="21">SH18-1</strain>
    </source>
</reference>